<feature type="compositionally biased region" description="Basic residues" evidence="1">
    <location>
        <begin position="50"/>
        <end position="64"/>
    </location>
</feature>
<evidence type="ECO:0000313" key="2">
    <source>
        <dbReference type="EMBL" id="ALN55614.1"/>
    </source>
</evidence>
<dbReference type="EMBL" id="CP013140">
    <property type="protein sequence ID" value="ALN55614.1"/>
    <property type="molecule type" value="Genomic_DNA"/>
</dbReference>
<dbReference type="AlphaFoldDB" id="A0A0S2DAU4"/>
<feature type="region of interest" description="Disordered" evidence="1">
    <location>
        <begin position="1"/>
        <end position="28"/>
    </location>
</feature>
<gene>
    <name evidence="2" type="ORF">GLE_0255</name>
</gene>
<name>A0A0S2DAU4_LYSEN</name>
<evidence type="ECO:0000313" key="3">
    <source>
        <dbReference type="Proteomes" id="UP000061569"/>
    </source>
</evidence>
<organism evidence="2 3">
    <name type="scientific">Lysobacter enzymogenes</name>
    <dbReference type="NCBI Taxonomy" id="69"/>
    <lineage>
        <taxon>Bacteria</taxon>
        <taxon>Pseudomonadati</taxon>
        <taxon>Pseudomonadota</taxon>
        <taxon>Gammaproteobacteria</taxon>
        <taxon>Lysobacterales</taxon>
        <taxon>Lysobacteraceae</taxon>
        <taxon>Lysobacter</taxon>
    </lineage>
</organism>
<protein>
    <submittedName>
        <fullName evidence="2">Uncharacterized protein</fullName>
    </submittedName>
</protein>
<feature type="region of interest" description="Disordered" evidence="1">
    <location>
        <begin position="43"/>
        <end position="64"/>
    </location>
</feature>
<reference evidence="2 3" key="1">
    <citation type="submission" date="2015-11" db="EMBL/GenBank/DDBJ databases">
        <title>Genome sequences of Lysobacter enzymogenes strain C3 and Lysobacter antibioticus ATCC 29479.</title>
        <authorList>
            <person name="Kobayashi D.Y."/>
        </authorList>
    </citation>
    <scope>NUCLEOTIDE SEQUENCE [LARGE SCALE GENOMIC DNA]</scope>
    <source>
        <strain evidence="2 3">C3</strain>
    </source>
</reference>
<evidence type="ECO:0000256" key="1">
    <source>
        <dbReference type="SAM" id="MobiDB-lite"/>
    </source>
</evidence>
<proteinExistence type="predicted"/>
<dbReference type="KEGG" id="lez:GLE_0255"/>
<accession>A0A0S2DAU4</accession>
<dbReference type="Proteomes" id="UP000061569">
    <property type="component" value="Chromosome"/>
</dbReference>
<sequence length="64" mass="7099">MRPIVLVAGRLHRKPASTRGSPAPARTDCRNENAAAHRGVLVFGDAGSRRSPRRRLSRRGRSWP</sequence>